<comment type="similarity">
    <text evidence="3">Belongs to the flavoprotein pyridine nucleotide cytochrome reductase family.</text>
</comment>
<dbReference type="PRINTS" id="PR00363">
    <property type="entry name" value="CYTOCHROMEB5"/>
</dbReference>
<comment type="caution">
    <text evidence="15">The sequence shown here is derived from an EMBL/GenBank/DDBJ whole genome shotgun (WGS) entry which is preliminary data.</text>
</comment>
<proteinExistence type="inferred from homology"/>
<feature type="domain" description="FAD-binding FR-type" evidence="14">
    <location>
        <begin position="231"/>
        <end position="338"/>
    </location>
</feature>
<evidence type="ECO:0000256" key="6">
    <source>
        <dbReference type="ARBA" id="ARBA00022723"/>
    </source>
</evidence>
<dbReference type="InterPro" id="IPR018506">
    <property type="entry name" value="Cyt_B5_heme-BS"/>
</dbReference>
<evidence type="ECO:0000256" key="7">
    <source>
        <dbReference type="ARBA" id="ARBA00022827"/>
    </source>
</evidence>
<keyword evidence="4 12" id="KW-0349">Heme</keyword>
<dbReference type="SUPFAM" id="SSF63380">
    <property type="entry name" value="Riboflavin synthase domain-like"/>
    <property type="match status" value="1"/>
</dbReference>
<dbReference type="Pfam" id="PF00173">
    <property type="entry name" value="Cyt-b5"/>
    <property type="match status" value="1"/>
</dbReference>
<dbReference type="PANTHER" id="PTHR19370">
    <property type="entry name" value="NADH-CYTOCHROME B5 REDUCTASE"/>
    <property type="match status" value="1"/>
</dbReference>
<evidence type="ECO:0000256" key="5">
    <source>
        <dbReference type="ARBA" id="ARBA00022630"/>
    </source>
</evidence>
<evidence type="ECO:0000256" key="1">
    <source>
        <dbReference type="ARBA" id="ARBA00001974"/>
    </source>
</evidence>
<evidence type="ECO:0008006" key="17">
    <source>
        <dbReference type="Google" id="ProtNLM"/>
    </source>
</evidence>
<dbReference type="InterPro" id="IPR017938">
    <property type="entry name" value="Riboflavin_synthase-like_b-brl"/>
</dbReference>
<keyword evidence="10" id="KW-0520">NAD</keyword>
<dbReference type="SUPFAM" id="SSF55856">
    <property type="entry name" value="Cytochrome b5-like heme/steroid binding domain"/>
    <property type="match status" value="1"/>
</dbReference>
<dbReference type="InterPro" id="IPR008333">
    <property type="entry name" value="Cbr1-like_FAD-bd_dom"/>
</dbReference>
<comment type="cofactor">
    <cofactor evidence="1">
        <name>FAD</name>
        <dbReference type="ChEBI" id="CHEBI:57692"/>
    </cofactor>
</comment>
<keyword evidence="6 12" id="KW-0479">Metal-binding</keyword>
<evidence type="ECO:0000256" key="9">
    <source>
        <dbReference type="ARBA" id="ARBA00023004"/>
    </source>
</evidence>
<evidence type="ECO:0000256" key="2">
    <source>
        <dbReference type="ARBA" id="ARBA00004572"/>
    </source>
</evidence>
<dbReference type="InterPro" id="IPR017927">
    <property type="entry name" value="FAD-bd_FR_type"/>
</dbReference>
<dbReference type="Pfam" id="PF00175">
    <property type="entry name" value="NAD_binding_1"/>
    <property type="match status" value="1"/>
</dbReference>
<keyword evidence="9 12" id="KW-0408">Iron</keyword>
<dbReference type="InterPro" id="IPR036400">
    <property type="entry name" value="Cyt_B5-like_heme/steroid_sf"/>
</dbReference>
<keyword evidence="7" id="KW-0274">FAD</keyword>
<evidence type="ECO:0000259" key="13">
    <source>
        <dbReference type="PROSITE" id="PS50255"/>
    </source>
</evidence>
<dbReference type="InterPro" id="IPR001433">
    <property type="entry name" value="OxRdtase_FAD/NAD-bd"/>
</dbReference>
<accession>A0ABR1SEI1</accession>
<dbReference type="SUPFAM" id="SSF52343">
    <property type="entry name" value="Ferredoxin reductase-like, C-terminal NADP-linked domain"/>
    <property type="match status" value="1"/>
</dbReference>
<dbReference type="Gene3D" id="3.10.120.10">
    <property type="entry name" value="Cytochrome b5-like heme/steroid binding domain"/>
    <property type="match status" value="1"/>
</dbReference>
<evidence type="ECO:0000256" key="4">
    <source>
        <dbReference type="ARBA" id="ARBA00022617"/>
    </source>
</evidence>
<keyword evidence="16" id="KW-1185">Reference proteome</keyword>
<evidence type="ECO:0000313" key="15">
    <source>
        <dbReference type="EMBL" id="KAK8030249.1"/>
    </source>
</evidence>
<evidence type="ECO:0000313" key="16">
    <source>
        <dbReference type="Proteomes" id="UP001444661"/>
    </source>
</evidence>
<dbReference type="EMBL" id="JAQQWK010000010">
    <property type="protein sequence ID" value="KAK8030249.1"/>
    <property type="molecule type" value="Genomic_DNA"/>
</dbReference>
<evidence type="ECO:0000256" key="3">
    <source>
        <dbReference type="ARBA" id="ARBA00006105"/>
    </source>
</evidence>
<dbReference type="InterPro" id="IPR001199">
    <property type="entry name" value="Cyt_B5-like_heme/steroid-bd"/>
</dbReference>
<dbReference type="PROSITE" id="PS50255">
    <property type="entry name" value="CYTOCHROME_B5_2"/>
    <property type="match status" value="1"/>
</dbReference>
<dbReference type="Pfam" id="PF00970">
    <property type="entry name" value="FAD_binding_6"/>
    <property type="match status" value="1"/>
</dbReference>
<dbReference type="InterPro" id="IPR001709">
    <property type="entry name" value="Flavoprot_Pyr_Nucl_cyt_Rdtase"/>
</dbReference>
<dbReference type="InterPro" id="IPR001834">
    <property type="entry name" value="CBR-like"/>
</dbReference>
<evidence type="ECO:0000256" key="12">
    <source>
        <dbReference type="RuleBase" id="RU362121"/>
    </source>
</evidence>
<evidence type="ECO:0000256" key="11">
    <source>
        <dbReference type="ARBA" id="ARBA00023136"/>
    </source>
</evidence>
<dbReference type="PANTHER" id="PTHR19370:SF178">
    <property type="entry name" value="CYTOCHROME-B5 REDUCTASE"/>
    <property type="match status" value="1"/>
</dbReference>
<protein>
    <recommendedName>
        <fullName evidence="17">Cytochrome-b5 reductase</fullName>
    </recommendedName>
</protein>
<dbReference type="SMART" id="SM01117">
    <property type="entry name" value="Cyt-b5"/>
    <property type="match status" value="1"/>
</dbReference>
<dbReference type="Gene3D" id="3.40.50.80">
    <property type="entry name" value="Nucleotide-binding domain of ferredoxin-NADP reductase (FNR) module"/>
    <property type="match status" value="1"/>
</dbReference>
<organism evidence="15 16">
    <name type="scientific">Apiospora rasikravindrae</name>
    <dbReference type="NCBI Taxonomy" id="990691"/>
    <lineage>
        <taxon>Eukaryota</taxon>
        <taxon>Fungi</taxon>
        <taxon>Dikarya</taxon>
        <taxon>Ascomycota</taxon>
        <taxon>Pezizomycotina</taxon>
        <taxon>Sordariomycetes</taxon>
        <taxon>Xylariomycetidae</taxon>
        <taxon>Amphisphaeriales</taxon>
        <taxon>Apiosporaceae</taxon>
        <taxon>Apiospora</taxon>
    </lineage>
</organism>
<keyword evidence="11" id="KW-0472">Membrane</keyword>
<evidence type="ECO:0000256" key="10">
    <source>
        <dbReference type="ARBA" id="ARBA00023027"/>
    </source>
</evidence>
<comment type="similarity">
    <text evidence="12">Belongs to the cytochrome b5 family.</text>
</comment>
<dbReference type="PROSITE" id="PS51384">
    <property type="entry name" value="FAD_FR"/>
    <property type="match status" value="1"/>
</dbReference>
<dbReference type="PRINTS" id="PR00371">
    <property type="entry name" value="FPNCR"/>
</dbReference>
<feature type="domain" description="Cytochrome b5 heme-binding" evidence="13">
    <location>
        <begin position="6"/>
        <end position="82"/>
    </location>
</feature>
<sequence length="484" mass="51906">MSTSADTEFSAKEVALHREGTDAWMTIHGEVYDVTKYLHDHPGGADVLVEAAGMDASEAFDNAGHSEDAFEIMEQYRVGRLKGAKEFGAQPVKVTLQPPQEKKAAASLGLAVSKSIAASAIAAGAIGGLCYAASLSNQEIIPASMLEHLKSFAPAMGSLGGLGSKRQGGLGFFEGILAASAVFAVAGTMASNEFSKMIDFHANIFANPTHMKMPKSPRPDPLLVRGWLHPTSYQTLPLVQKVLVAPNVYRFVFELPSPNDVVGLPIGQHVSIAGPIGPDGKAGVSRSYTPVSNNSDKGVLELVIRCYPEGALTGGYLSKLEVGDEVQFRGPKGAMRYRRGLCQRIGMLAGGTGITPMYQLIRAICEDERDTTQVSLVYANRSEADMLLREELESFARRYPLNLRIHYLLDTAPERDSSLKKGTYTVGRVNKEVMTERFPAPSPDAKIMICGPPGMVKGATGALVELGFEKAGATSKMSDQVFCF</sequence>
<keyword evidence="8" id="KW-0560">Oxidoreductase</keyword>
<evidence type="ECO:0000256" key="8">
    <source>
        <dbReference type="ARBA" id="ARBA00023002"/>
    </source>
</evidence>
<dbReference type="Gene3D" id="2.40.30.10">
    <property type="entry name" value="Translation factors"/>
    <property type="match status" value="1"/>
</dbReference>
<dbReference type="CDD" id="cd06183">
    <property type="entry name" value="cyt_b5_reduct_like"/>
    <property type="match status" value="1"/>
</dbReference>
<dbReference type="PRINTS" id="PR00406">
    <property type="entry name" value="CYTB5RDTASE"/>
</dbReference>
<evidence type="ECO:0000259" key="14">
    <source>
        <dbReference type="PROSITE" id="PS51384"/>
    </source>
</evidence>
<dbReference type="InterPro" id="IPR039261">
    <property type="entry name" value="FNR_nucleotide-bd"/>
</dbReference>
<dbReference type="Proteomes" id="UP001444661">
    <property type="component" value="Unassembled WGS sequence"/>
</dbReference>
<reference evidence="15 16" key="1">
    <citation type="submission" date="2023-01" db="EMBL/GenBank/DDBJ databases">
        <title>Analysis of 21 Apiospora genomes using comparative genomics revels a genus with tremendous synthesis potential of carbohydrate active enzymes and secondary metabolites.</title>
        <authorList>
            <person name="Sorensen T."/>
        </authorList>
    </citation>
    <scope>NUCLEOTIDE SEQUENCE [LARGE SCALE GENOMIC DNA]</scope>
    <source>
        <strain evidence="15 16">CBS 33761</strain>
    </source>
</reference>
<dbReference type="PROSITE" id="PS00191">
    <property type="entry name" value="CYTOCHROME_B5_1"/>
    <property type="match status" value="1"/>
</dbReference>
<name>A0ABR1SEI1_9PEZI</name>
<gene>
    <name evidence="15" type="ORF">PG993_011540</name>
</gene>
<comment type="subcellular location">
    <subcellularLocation>
        <location evidence="2">Mitochondrion outer membrane</location>
        <topology evidence="2">Single-pass membrane protein</topology>
    </subcellularLocation>
</comment>
<keyword evidence="5" id="KW-0285">Flavoprotein</keyword>